<organism evidence="2 3">
    <name type="scientific">Elysia crispata</name>
    <name type="common">lettuce slug</name>
    <dbReference type="NCBI Taxonomy" id="231223"/>
    <lineage>
        <taxon>Eukaryota</taxon>
        <taxon>Metazoa</taxon>
        <taxon>Spiralia</taxon>
        <taxon>Lophotrochozoa</taxon>
        <taxon>Mollusca</taxon>
        <taxon>Gastropoda</taxon>
        <taxon>Heterobranchia</taxon>
        <taxon>Euthyneura</taxon>
        <taxon>Panpulmonata</taxon>
        <taxon>Sacoglossa</taxon>
        <taxon>Placobranchoidea</taxon>
        <taxon>Plakobranchidae</taxon>
        <taxon>Elysia</taxon>
    </lineage>
</organism>
<name>A0AAE1CX85_9GAST</name>
<dbReference type="AlphaFoldDB" id="A0AAE1CX85"/>
<gene>
    <name evidence="2" type="ORF">RRG08_025590</name>
</gene>
<evidence type="ECO:0000256" key="1">
    <source>
        <dbReference type="SAM" id="MobiDB-lite"/>
    </source>
</evidence>
<comment type="caution">
    <text evidence="2">The sequence shown here is derived from an EMBL/GenBank/DDBJ whole genome shotgun (WGS) entry which is preliminary data.</text>
</comment>
<proteinExistence type="predicted"/>
<dbReference type="EMBL" id="JAWDGP010006345">
    <property type="protein sequence ID" value="KAK3742644.1"/>
    <property type="molecule type" value="Genomic_DNA"/>
</dbReference>
<accession>A0AAE1CX85</accession>
<feature type="region of interest" description="Disordered" evidence="1">
    <location>
        <begin position="1"/>
        <end position="20"/>
    </location>
</feature>
<evidence type="ECO:0000313" key="3">
    <source>
        <dbReference type="Proteomes" id="UP001283361"/>
    </source>
</evidence>
<reference evidence="2" key="1">
    <citation type="journal article" date="2023" name="G3 (Bethesda)">
        <title>A reference genome for the long-term kleptoplast-retaining sea slug Elysia crispata morphotype clarki.</title>
        <authorList>
            <person name="Eastman K.E."/>
            <person name="Pendleton A.L."/>
            <person name="Shaikh M.A."/>
            <person name="Suttiyut T."/>
            <person name="Ogas R."/>
            <person name="Tomko P."/>
            <person name="Gavelis G."/>
            <person name="Widhalm J.R."/>
            <person name="Wisecaver J.H."/>
        </authorList>
    </citation>
    <scope>NUCLEOTIDE SEQUENCE</scope>
    <source>
        <strain evidence="2">ECLA1</strain>
    </source>
</reference>
<evidence type="ECO:0000313" key="2">
    <source>
        <dbReference type="EMBL" id="KAK3742644.1"/>
    </source>
</evidence>
<sequence length="114" mass="13080">MLAPPPAPSHGPVTAEQGFSPSRRRHCLASTLLYCTMDSRQCAIPSVNPPAHTMLSNLKDSDFNQHRFASLFLNHSFWDYYFQHQRRGQTRYIWTSQSLAGNREDQLCRIAVSR</sequence>
<protein>
    <submittedName>
        <fullName evidence="2">Uncharacterized protein</fullName>
    </submittedName>
</protein>
<keyword evidence="3" id="KW-1185">Reference proteome</keyword>
<dbReference type="Proteomes" id="UP001283361">
    <property type="component" value="Unassembled WGS sequence"/>
</dbReference>